<evidence type="ECO:0000256" key="7">
    <source>
        <dbReference type="SAM" id="Phobius"/>
    </source>
</evidence>
<keyword evidence="2" id="KW-0813">Transport</keyword>
<dbReference type="PANTHER" id="PTHR36838">
    <property type="entry name" value="AUXIN EFFLUX CARRIER FAMILY PROTEIN"/>
    <property type="match status" value="1"/>
</dbReference>
<feature type="transmembrane region" description="Helical" evidence="7">
    <location>
        <begin position="34"/>
        <end position="53"/>
    </location>
</feature>
<feature type="transmembrane region" description="Helical" evidence="7">
    <location>
        <begin position="208"/>
        <end position="228"/>
    </location>
</feature>
<evidence type="ECO:0000256" key="1">
    <source>
        <dbReference type="ARBA" id="ARBA00004141"/>
    </source>
</evidence>
<keyword evidence="9" id="KW-1185">Reference proteome</keyword>
<dbReference type="InterPro" id="IPR004776">
    <property type="entry name" value="Mem_transp_PIN-like"/>
</dbReference>
<keyword evidence="3" id="KW-1003">Cell membrane</keyword>
<feature type="transmembrane region" description="Helical" evidence="7">
    <location>
        <begin position="94"/>
        <end position="117"/>
    </location>
</feature>
<name>A0ABN2IAS4_9ACTN</name>
<evidence type="ECO:0000256" key="6">
    <source>
        <dbReference type="ARBA" id="ARBA00023136"/>
    </source>
</evidence>
<feature type="transmembrane region" description="Helical" evidence="7">
    <location>
        <begin position="59"/>
        <end position="82"/>
    </location>
</feature>
<feature type="transmembrane region" description="Helical" evidence="7">
    <location>
        <begin position="240"/>
        <end position="259"/>
    </location>
</feature>
<keyword evidence="6 7" id="KW-0472">Membrane</keyword>
<feature type="transmembrane region" description="Helical" evidence="7">
    <location>
        <begin position="123"/>
        <end position="143"/>
    </location>
</feature>
<reference evidence="8 9" key="1">
    <citation type="journal article" date="2019" name="Int. J. Syst. Evol. Microbiol.">
        <title>The Global Catalogue of Microorganisms (GCM) 10K type strain sequencing project: providing services to taxonomists for standard genome sequencing and annotation.</title>
        <authorList>
            <consortium name="The Broad Institute Genomics Platform"/>
            <consortium name="The Broad Institute Genome Sequencing Center for Infectious Disease"/>
            <person name="Wu L."/>
            <person name="Ma J."/>
        </authorList>
    </citation>
    <scope>NUCLEOTIDE SEQUENCE [LARGE SCALE GENOMIC DNA]</scope>
    <source>
        <strain evidence="8 9">JCM 16002</strain>
    </source>
</reference>
<evidence type="ECO:0000256" key="5">
    <source>
        <dbReference type="ARBA" id="ARBA00022989"/>
    </source>
</evidence>
<feature type="transmembrane region" description="Helical" evidence="7">
    <location>
        <begin position="6"/>
        <end position="22"/>
    </location>
</feature>
<accession>A0ABN2IAS4</accession>
<proteinExistence type="predicted"/>
<keyword evidence="4 7" id="KW-0812">Transmembrane</keyword>
<sequence>MAGVLNGFAVIVAVVALGWLLARSRVLGTDARLVLNRLVFFVATPALLFDALARTTLDQVFTGVFVVSAGSAILIAVAYVLIARLWLRRPAADLVVGALSAGYVNSANLGIPIALYVLGDLGFVMPLLLFQVVVLQPIAIAVLERAARSAGTEGTEGSEDTAGDRGGGALGSIVQAVRTPIVLAALAGVVVAALPWTPPDKILEPVHLVGQISVPGALLVFGMSLYGVKVLEAGASPRREIALASVLKLVAHPLLAYAIGRGLMGMQGHELLTVVVAAALPTAQNVLVVATRYGHGMLLARDSAVLTTLGALPVLLLVSALLA</sequence>
<evidence type="ECO:0000313" key="9">
    <source>
        <dbReference type="Proteomes" id="UP001500383"/>
    </source>
</evidence>
<feature type="transmembrane region" description="Helical" evidence="7">
    <location>
        <begin position="176"/>
        <end position="196"/>
    </location>
</feature>
<dbReference type="Proteomes" id="UP001500383">
    <property type="component" value="Unassembled WGS sequence"/>
</dbReference>
<feature type="transmembrane region" description="Helical" evidence="7">
    <location>
        <begin position="271"/>
        <end position="291"/>
    </location>
</feature>
<dbReference type="Pfam" id="PF03547">
    <property type="entry name" value="Mem_trans"/>
    <property type="match status" value="2"/>
</dbReference>
<evidence type="ECO:0000256" key="4">
    <source>
        <dbReference type="ARBA" id="ARBA00022692"/>
    </source>
</evidence>
<comment type="subcellular location">
    <subcellularLocation>
        <location evidence="1">Membrane</location>
        <topology evidence="1">Multi-pass membrane protein</topology>
    </subcellularLocation>
</comment>
<evidence type="ECO:0000313" key="8">
    <source>
        <dbReference type="EMBL" id="GAA1701495.1"/>
    </source>
</evidence>
<dbReference type="RefSeq" id="WP_182658816.1">
    <property type="nucleotide sequence ID" value="NZ_BAAAQG010000003.1"/>
</dbReference>
<organism evidence="8 9">
    <name type="scientific">Dietzia cercidiphylli</name>
    <dbReference type="NCBI Taxonomy" id="498199"/>
    <lineage>
        <taxon>Bacteria</taxon>
        <taxon>Bacillati</taxon>
        <taxon>Actinomycetota</taxon>
        <taxon>Actinomycetes</taxon>
        <taxon>Mycobacteriales</taxon>
        <taxon>Dietziaceae</taxon>
        <taxon>Dietzia</taxon>
    </lineage>
</organism>
<keyword evidence="5 7" id="KW-1133">Transmembrane helix</keyword>
<dbReference type="EMBL" id="BAAAQG010000003">
    <property type="protein sequence ID" value="GAA1701495.1"/>
    <property type="molecule type" value="Genomic_DNA"/>
</dbReference>
<evidence type="ECO:0000256" key="2">
    <source>
        <dbReference type="ARBA" id="ARBA00022448"/>
    </source>
</evidence>
<comment type="caution">
    <text evidence="8">The sequence shown here is derived from an EMBL/GenBank/DDBJ whole genome shotgun (WGS) entry which is preliminary data.</text>
</comment>
<evidence type="ECO:0000256" key="3">
    <source>
        <dbReference type="ARBA" id="ARBA00022475"/>
    </source>
</evidence>
<gene>
    <name evidence="8" type="ORF">GCM10009831_08110</name>
</gene>
<dbReference type="PANTHER" id="PTHR36838:SF1">
    <property type="entry name" value="SLR1864 PROTEIN"/>
    <property type="match status" value="1"/>
</dbReference>
<protein>
    <submittedName>
        <fullName evidence="8">AEC family transporter</fullName>
    </submittedName>
</protein>
<feature type="transmembrane region" description="Helical" evidence="7">
    <location>
        <begin position="303"/>
        <end position="322"/>
    </location>
</feature>